<feature type="compositionally biased region" description="Basic and acidic residues" evidence="1">
    <location>
        <begin position="94"/>
        <end position="105"/>
    </location>
</feature>
<evidence type="ECO:0000256" key="2">
    <source>
        <dbReference type="SAM" id="Phobius"/>
    </source>
</evidence>
<feature type="transmembrane region" description="Helical" evidence="2">
    <location>
        <begin position="7"/>
        <end position="23"/>
    </location>
</feature>
<dbReference type="Proteomes" id="UP000576969">
    <property type="component" value="Unassembled WGS sequence"/>
</dbReference>
<gene>
    <name evidence="3" type="ORF">BJ991_002316</name>
</gene>
<reference evidence="3 4" key="1">
    <citation type="submission" date="2020-07" db="EMBL/GenBank/DDBJ databases">
        <title>Sequencing the genomes of 1000 actinobacteria strains.</title>
        <authorList>
            <person name="Klenk H.-P."/>
        </authorList>
    </citation>
    <scope>NUCLEOTIDE SEQUENCE [LARGE SCALE GENOMIC DNA]</scope>
    <source>
        <strain evidence="3 4">DSM 24662</strain>
    </source>
</reference>
<comment type="caution">
    <text evidence="3">The sequence shown here is derived from an EMBL/GenBank/DDBJ whole genome shotgun (WGS) entry which is preliminary data.</text>
</comment>
<protein>
    <recommendedName>
        <fullName evidence="5">DUF3099 domain-containing protein</fullName>
    </recommendedName>
</protein>
<dbReference type="InterPro" id="IPR021449">
    <property type="entry name" value="DUF3099"/>
</dbReference>
<proteinExistence type="predicted"/>
<dbReference type="Pfam" id="PF11298">
    <property type="entry name" value="DUF3099"/>
    <property type="match status" value="1"/>
</dbReference>
<feature type="region of interest" description="Disordered" evidence="1">
    <location>
        <begin position="52"/>
        <end position="80"/>
    </location>
</feature>
<keyword evidence="2" id="KW-0472">Membrane</keyword>
<evidence type="ECO:0000313" key="4">
    <source>
        <dbReference type="Proteomes" id="UP000576969"/>
    </source>
</evidence>
<feature type="region of interest" description="Disordered" evidence="1">
    <location>
        <begin position="93"/>
        <end position="124"/>
    </location>
</feature>
<keyword evidence="2" id="KW-0812">Transmembrane</keyword>
<keyword evidence="4" id="KW-1185">Reference proteome</keyword>
<organism evidence="3 4">
    <name type="scientific">Microbacterium immunditiarum</name>
    <dbReference type="NCBI Taxonomy" id="337480"/>
    <lineage>
        <taxon>Bacteria</taxon>
        <taxon>Bacillati</taxon>
        <taxon>Actinomycetota</taxon>
        <taxon>Actinomycetes</taxon>
        <taxon>Micrococcales</taxon>
        <taxon>Microbacteriaceae</taxon>
        <taxon>Microbacterium</taxon>
    </lineage>
</organism>
<evidence type="ECO:0000256" key="1">
    <source>
        <dbReference type="SAM" id="MobiDB-lite"/>
    </source>
</evidence>
<keyword evidence="2" id="KW-1133">Transmembrane helix</keyword>
<feature type="compositionally biased region" description="Basic and acidic residues" evidence="1">
    <location>
        <begin position="115"/>
        <end position="124"/>
    </location>
</feature>
<accession>A0A7Y9KLI3</accession>
<dbReference type="AlphaFoldDB" id="A0A7Y9KLI3"/>
<evidence type="ECO:0008006" key="5">
    <source>
        <dbReference type="Google" id="ProtNLM"/>
    </source>
</evidence>
<name>A0A7Y9KLI3_9MICO</name>
<dbReference type="EMBL" id="JACCBV010000001">
    <property type="protein sequence ID" value="NYE20288.1"/>
    <property type="molecule type" value="Genomic_DNA"/>
</dbReference>
<evidence type="ECO:0000313" key="3">
    <source>
        <dbReference type="EMBL" id="NYE20288.1"/>
    </source>
</evidence>
<sequence>MKYIIMMSIRVVCFILMVVVTPYGWYTWVFGAGAVILPYIAVVIANVSSRPPVASAENPELTLTAAPPPAPPTADSSSAHVIRIEETLQAPVRRAADAVPPEHPETPASAAPETPDDRREDGAA</sequence>